<organism evidence="1">
    <name type="scientific">Pseudomonas phage HRDY3</name>
    <dbReference type="NCBI Taxonomy" id="3236930"/>
    <lineage>
        <taxon>Viruses</taxon>
    </lineage>
</organism>
<proteinExistence type="predicted"/>
<sequence length="450" mass="49111">MKPINIYKPPARTVVTEMRQFLVDNTRRQNINAFSVATKVTEATLEQKDVTIGPDNPYTLKDVHNVLSIQCPHPIKIKLTSFGVIPEPEVRTEQVYFDAEIAIGVANASRFVPVTVVDKDIFTLAPISINVQNMRTGETETVQLERNGQGVYSGFLVTQNNDAQGTDFDGMMFCRKDDILRFIYEEPYGASGLSQTVTKDQVVTLDFEPTEVVAPATVAFGSFLNFRVKNAVGQTATVTNMRSGSTKQVVLGNFAPFEITYDDGPNSFAAEDLDVFQIVTQGKDIYGQIQNVVAEITVGNSVPSIDAQTQVDVTQGFDIVVVDNNMPMAPVLRLKNDFTGVEFNYPLGQKDFAYSGRFVAHFDSFFHVGLPGQPVTISYQGNGSTVTKVLELVAPAPAAPEPQPEPDPEDSVQSAPVSMVVNGHFFLNGSFAGTIELSADTVVRCTLIKA</sequence>
<reference evidence="1" key="1">
    <citation type="submission" date="2024-07" db="EMBL/GenBank/DDBJ databases">
        <authorList>
            <person name="Bringhurst R.M."/>
            <person name="Homer T.E."/>
        </authorList>
    </citation>
    <scope>NUCLEOTIDE SEQUENCE</scope>
</reference>
<evidence type="ECO:0000313" key="1">
    <source>
        <dbReference type="EMBL" id="XDJ15242.1"/>
    </source>
</evidence>
<protein>
    <submittedName>
        <fullName evidence="1">Uncharacterized protein</fullName>
    </submittedName>
</protein>
<accession>A0AB39CE69</accession>
<dbReference type="EMBL" id="PQ015379">
    <property type="protein sequence ID" value="XDJ15242.1"/>
    <property type="molecule type" value="Genomic_DNA"/>
</dbReference>
<name>A0AB39CE69_9VIRU</name>